<comment type="similarity">
    <text evidence="1">Belongs to the ABC transporter superfamily.</text>
</comment>
<name>A0ABQ1ZLS3_9BACL</name>
<dbReference type="GO" id="GO:0005524">
    <property type="term" value="F:ATP binding"/>
    <property type="evidence" value="ECO:0007669"/>
    <property type="project" value="UniProtKB-KW"/>
</dbReference>
<protein>
    <submittedName>
        <fullName evidence="6">ABC transporter ATP-binding protein</fullName>
    </submittedName>
</protein>
<dbReference type="InterPro" id="IPR027417">
    <property type="entry name" value="P-loop_NTPase"/>
</dbReference>
<dbReference type="Pfam" id="PF00005">
    <property type="entry name" value="ABC_tran"/>
    <property type="match status" value="1"/>
</dbReference>
<dbReference type="PROSITE" id="PS00211">
    <property type="entry name" value="ABC_TRANSPORTER_1"/>
    <property type="match status" value="1"/>
</dbReference>
<gene>
    <name evidence="6" type="ORF">GCM10007362_01330</name>
</gene>
<dbReference type="PANTHER" id="PTHR43776:SF7">
    <property type="entry name" value="D,D-DIPEPTIDE TRANSPORT ATP-BINDING PROTEIN DDPF-RELATED"/>
    <property type="match status" value="1"/>
</dbReference>
<dbReference type="SUPFAM" id="SSF52540">
    <property type="entry name" value="P-loop containing nucleoside triphosphate hydrolases"/>
    <property type="match status" value="1"/>
</dbReference>
<feature type="domain" description="ABC transporter" evidence="5">
    <location>
        <begin position="21"/>
        <end position="271"/>
    </location>
</feature>
<dbReference type="CDD" id="cd03257">
    <property type="entry name" value="ABC_NikE_OppD_transporters"/>
    <property type="match status" value="1"/>
</dbReference>
<dbReference type="InterPro" id="IPR013563">
    <property type="entry name" value="Oligopep_ABC_C"/>
</dbReference>
<evidence type="ECO:0000256" key="3">
    <source>
        <dbReference type="ARBA" id="ARBA00022741"/>
    </source>
</evidence>
<proteinExistence type="inferred from homology"/>
<sequence length="338" mass="37429">MIEFEEMPMAAVRPDTADTLLRLDGLTTYYPIRKGLLGRVKGHVKAVDGVSLDIREGETLGLVGESGCGKSTIGRTILRLEESTGGQISYRGEDITRYSISKMRPLRTEMQMIFQDPFSSLNPWMRVRDILKEPMLAHGKATAATAEAEVDRLLDAVGIPRSYKDRYAHEFSGGQRQRIGIARALSLNPKFIVCDEPVSALDVSIQAQVLNLLKQLQKDLGLTYLFIAHGLGAVKYISTRIAVMYLGKVVEIGTKEDIFRNPKHPYTRVLLNAYPVPNPRLRGREKIVVQGDVPSPANPPSGCRFHTRCPFAQELCRQEEPPLAADASGHAAACHFAF</sequence>
<dbReference type="EMBL" id="BMDD01000001">
    <property type="protein sequence ID" value="GGH67871.1"/>
    <property type="molecule type" value="Genomic_DNA"/>
</dbReference>
<dbReference type="PROSITE" id="PS50893">
    <property type="entry name" value="ABC_TRANSPORTER_2"/>
    <property type="match status" value="1"/>
</dbReference>
<dbReference type="InterPro" id="IPR003439">
    <property type="entry name" value="ABC_transporter-like_ATP-bd"/>
</dbReference>
<keyword evidence="7" id="KW-1185">Reference proteome</keyword>
<comment type="caution">
    <text evidence="6">The sequence shown here is derived from an EMBL/GenBank/DDBJ whole genome shotgun (WGS) entry which is preliminary data.</text>
</comment>
<dbReference type="Proteomes" id="UP000605427">
    <property type="component" value="Unassembled WGS sequence"/>
</dbReference>
<dbReference type="InterPro" id="IPR003593">
    <property type="entry name" value="AAA+_ATPase"/>
</dbReference>
<dbReference type="InterPro" id="IPR050319">
    <property type="entry name" value="ABC_transp_ATP-bind"/>
</dbReference>
<evidence type="ECO:0000313" key="7">
    <source>
        <dbReference type="Proteomes" id="UP000605427"/>
    </source>
</evidence>
<dbReference type="SMART" id="SM00382">
    <property type="entry name" value="AAA"/>
    <property type="match status" value="1"/>
</dbReference>
<keyword evidence="3" id="KW-0547">Nucleotide-binding</keyword>
<evidence type="ECO:0000313" key="6">
    <source>
        <dbReference type="EMBL" id="GGH67871.1"/>
    </source>
</evidence>
<keyword evidence="2" id="KW-0813">Transport</keyword>
<reference evidence="7" key="1">
    <citation type="journal article" date="2019" name="Int. J. Syst. Evol. Microbiol.">
        <title>The Global Catalogue of Microorganisms (GCM) 10K type strain sequencing project: providing services to taxonomists for standard genome sequencing and annotation.</title>
        <authorList>
            <consortium name="The Broad Institute Genomics Platform"/>
            <consortium name="The Broad Institute Genome Sequencing Center for Infectious Disease"/>
            <person name="Wu L."/>
            <person name="Ma J."/>
        </authorList>
    </citation>
    <scope>NUCLEOTIDE SEQUENCE [LARGE SCALE GENOMIC DNA]</scope>
    <source>
        <strain evidence="7">CCM 8702</strain>
    </source>
</reference>
<evidence type="ECO:0000256" key="1">
    <source>
        <dbReference type="ARBA" id="ARBA00005417"/>
    </source>
</evidence>
<evidence type="ECO:0000259" key="5">
    <source>
        <dbReference type="PROSITE" id="PS50893"/>
    </source>
</evidence>
<dbReference type="Gene3D" id="3.40.50.300">
    <property type="entry name" value="P-loop containing nucleotide triphosphate hydrolases"/>
    <property type="match status" value="1"/>
</dbReference>
<accession>A0ABQ1ZLS3</accession>
<dbReference type="NCBIfam" id="TIGR01727">
    <property type="entry name" value="oligo_HPY"/>
    <property type="match status" value="1"/>
</dbReference>
<keyword evidence="4 6" id="KW-0067">ATP-binding</keyword>
<dbReference type="Pfam" id="PF08352">
    <property type="entry name" value="oligo_HPY"/>
    <property type="match status" value="1"/>
</dbReference>
<dbReference type="RefSeq" id="WP_172237634.1">
    <property type="nucleotide sequence ID" value="NZ_BMDD01000001.1"/>
</dbReference>
<dbReference type="InterPro" id="IPR017871">
    <property type="entry name" value="ABC_transporter-like_CS"/>
</dbReference>
<dbReference type="PANTHER" id="PTHR43776">
    <property type="entry name" value="TRANSPORT ATP-BINDING PROTEIN"/>
    <property type="match status" value="1"/>
</dbReference>
<organism evidence="6 7">
    <name type="scientific">Saccharibacillus endophyticus</name>
    <dbReference type="NCBI Taxonomy" id="2060666"/>
    <lineage>
        <taxon>Bacteria</taxon>
        <taxon>Bacillati</taxon>
        <taxon>Bacillota</taxon>
        <taxon>Bacilli</taxon>
        <taxon>Bacillales</taxon>
        <taxon>Paenibacillaceae</taxon>
        <taxon>Saccharibacillus</taxon>
    </lineage>
</organism>
<evidence type="ECO:0000256" key="4">
    <source>
        <dbReference type="ARBA" id="ARBA00022840"/>
    </source>
</evidence>
<evidence type="ECO:0000256" key="2">
    <source>
        <dbReference type="ARBA" id="ARBA00022448"/>
    </source>
</evidence>